<feature type="domain" description="Succinylglutamate desuccinylase/Aspartoacylase catalytic" evidence="5">
    <location>
        <begin position="21"/>
        <end position="207"/>
    </location>
</feature>
<name>A0A382C7U4_9ZZZZ</name>
<feature type="non-terminal residue" evidence="6">
    <location>
        <position position="1"/>
    </location>
</feature>
<dbReference type="SUPFAM" id="SSF53187">
    <property type="entry name" value="Zn-dependent exopeptidases"/>
    <property type="match status" value="1"/>
</dbReference>
<evidence type="ECO:0000256" key="3">
    <source>
        <dbReference type="ARBA" id="ARBA00022801"/>
    </source>
</evidence>
<proteinExistence type="predicted"/>
<accession>A0A382C7U4</accession>
<keyword evidence="4" id="KW-0862">Zinc</keyword>
<evidence type="ECO:0000256" key="4">
    <source>
        <dbReference type="ARBA" id="ARBA00022833"/>
    </source>
</evidence>
<evidence type="ECO:0000256" key="1">
    <source>
        <dbReference type="ARBA" id="ARBA00001947"/>
    </source>
</evidence>
<evidence type="ECO:0000256" key="2">
    <source>
        <dbReference type="ARBA" id="ARBA00022723"/>
    </source>
</evidence>
<evidence type="ECO:0000313" key="6">
    <source>
        <dbReference type="EMBL" id="SVB21872.1"/>
    </source>
</evidence>
<evidence type="ECO:0000259" key="5">
    <source>
        <dbReference type="Pfam" id="PF24827"/>
    </source>
</evidence>
<dbReference type="EMBL" id="UINC01033111">
    <property type="protein sequence ID" value="SVB21872.1"/>
    <property type="molecule type" value="Genomic_DNA"/>
</dbReference>
<dbReference type="GO" id="GO:0016788">
    <property type="term" value="F:hydrolase activity, acting on ester bonds"/>
    <property type="evidence" value="ECO:0007669"/>
    <property type="project" value="InterPro"/>
</dbReference>
<sequence>IWGEWHVPLTVMVGPEAESGRGLVAFGSNHGNEFEGPVAIRHLLQEIDVAAVRGRIILVPVLNPAAFRSGTRESVSEDGVNLNRAFVEGAGVDPAIAGITHRITRFVREFIWPQVHVVIDLHAGGVVARFALTTSYHKVDDPEQERVMEETARWFATPFIMIYQDRTPGLLPSESERLGKITLGTELGWGAAVNAEGVRFGRQGVLAASINHGQLEGTVEPIGHHASGDQKVVEMIDRECFTPAPWPGLYEPVLECGELVKAGDVVGLMHDFHRLDEPPGEIRAGVDGYVVAQAWRARVQQGQHVLVVARPVG</sequence>
<dbReference type="PANTHER" id="PTHR37326">
    <property type="entry name" value="BLL3975 PROTEIN"/>
    <property type="match status" value="1"/>
</dbReference>
<dbReference type="GO" id="GO:0046872">
    <property type="term" value="F:metal ion binding"/>
    <property type="evidence" value="ECO:0007669"/>
    <property type="project" value="UniProtKB-KW"/>
</dbReference>
<keyword evidence="2" id="KW-0479">Metal-binding</keyword>
<dbReference type="InterPro" id="IPR055438">
    <property type="entry name" value="AstE_AspA_cat"/>
</dbReference>
<dbReference type="PANTHER" id="PTHR37326:SF1">
    <property type="entry name" value="BLL3975 PROTEIN"/>
    <property type="match status" value="1"/>
</dbReference>
<keyword evidence="3" id="KW-0378">Hydrolase</keyword>
<reference evidence="6" key="1">
    <citation type="submission" date="2018-05" db="EMBL/GenBank/DDBJ databases">
        <authorList>
            <person name="Lanie J.A."/>
            <person name="Ng W.-L."/>
            <person name="Kazmierczak K.M."/>
            <person name="Andrzejewski T.M."/>
            <person name="Davidsen T.M."/>
            <person name="Wayne K.J."/>
            <person name="Tettelin H."/>
            <person name="Glass J.I."/>
            <person name="Rusch D."/>
            <person name="Podicherti R."/>
            <person name="Tsui H.-C.T."/>
            <person name="Winkler M.E."/>
        </authorList>
    </citation>
    <scope>NUCLEOTIDE SEQUENCE</scope>
</reference>
<dbReference type="Pfam" id="PF24827">
    <property type="entry name" value="AstE_AspA_cat"/>
    <property type="match status" value="1"/>
</dbReference>
<comment type="cofactor">
    <cofactor evidence="1">
        <name>Zn(2+)</name>
        <dbReference type="ChEBI" id="CHEBI:29105"/>
    </cofactor>
</comment>
<organism evidence="6">
    <name type="scientific">marine metagenome</name>
    <dbReference type="NCBI Taxonomy" id="408172"/>
    <lineage>
        <taxon>unclassified sequences</taxon>
        <taxon>metagenomes</taxon>
        <taxon>ecological metagenomes</taxon>
    </lineage>
</organism>
<protein>
    <recommendedName>
        <fullName evidence="5">Succinylglutamate desuccinylase/Aspartoacylase catalytic domain-containing protein</fullName>
    </recommendedName>
</protein>
<dbReference type="InterPro" id="IPR053138">
    <property type="entry name" value="N-alpha-Ac-DABA_deacetylase"/>
</dbReference>
<gene>
    <name evidence="6" type="ORF">METZ01_LOCUS174726</name>
</gene>
<dbReference type="AlphaFoldDB" id="A0A382C7U4"/>
<dbReference type="Gene3D" id="3.40.630.10">
    <property type="entry name" value="Zn peptidases"/>
    <property type="match status" value="1"/>
</dbReference>